<dbReference type="EMBL" id="CP018632">
    <property type="protein sequence ID" value="ASJ72107.1"/>
    <property type="molecule type" value="Genomic_DNA"/>
</dbReference>
<dbReference type="KEGG" id="gai:IMCC3135_10065"/>
<evidence type="ECO:0000313" key="2">
    <source>
        <dbReference type="Proteomes" id="UP000250079"/>
    </source>
</evidence>
<keyword evidence="2" id="KW-1185">Reference proteome</keyword>
<reference evidence="1 2" key="1">
    <citation type="submission" date="2016-12" db="EMBL/GenBank/DDBJ databases">
        <authorList>
            <person name="Song W.-J."/>
            <person name="Kurnit D.M."/>
        </authorList>
    </citation>
    <scope>NUCLEOTIDE SEQUENCE [LARGE SCALE GENOMIC DNA]</scope>
    <source>
        <strain evidence="1 2">IMCC3135</strain>
    </source>
</reference>
<gene>
    <name evidence="1" type="ORF">IMCC3135_10065</name>
</gene>
<dbReference type="AlphaFoldDB" id="A0A2Z2NWL1"/>
<sequence length="278" mass="30883">MINGVAILSALPESLDEIRAGAADQTKDYIRTQLLVRLHTPESAWDIMNPVLGDMARDSFAWCRAQGVTVRQKAGLAELRDSLATHDLVIVLAHWKGPLVHWMDLPDSIDELKQIQTSLDDVVCAQEGVTASTLKKSLKSSLNKKIESWLNWLDLSSLGRDDVVIGEYYGQCLARERLDAWLGRLIVPGARLELSDGLWSAQEVAACFPFEWDGICDFSCCRSLYLSDIVKAKTRRGLIRADARYLKPKKVFEALNHNVGAVVSGTSYLDAAHAFDKL</sequence>
<proteinExistence type="predicted"/>
<evidence type="ECO:0000313" key="1">
    <source>
        <dbReference type="EMBL" id="ASJ72107.1"/>
    </source>
</evidence>
<organism evidence="1 2">
    <name type="scientific">Granulosicoccus antarcticus IMCC3135</name>
    <dbReference type="NCBI Taxonomy" id="1192854"/>
    <lineage>
        <taxon>Bacteria</taxon>
        <taxon>Pseudomonadati</taxon>
        <taxon>Pseudomonadota</taxon>
        <taxon>Gammaproteobacteria</taxon>
        <taxon>Chromatiales</taxon>
        <taxon>Granulosicoccaceae</taxon>
        <taxon>Granulosicoccus</taxon>
    </lineage>
</organism>
<dbReference type="OrthoDB" id="8673173at2"/>
<dbReference type="Proteomes" id="UP000250079">
    <property type="component" value="Chromosome"/>
</dbReference>
<protein>
    <submittedName>
        <fullName evidence="1">Uncharacterized protein</fullName>
    </submittedName>
</protein>
<name>A0A2Z2NWL1_9GAMM</name>
<accession>A0A2Z2NWL1</accession>
<dbReference type="RefSeq" id="WP_088917457.1">
    <property type="nucleotide sequence ID" value="NZ_CP018632.1"/>
</dbReference>